<organism evidence="1 2">
    <name type="scientific">Pseudomonas putida</name>
    <name type="common">Arthrobacter siderocapsulatus</name>
    <dbReference type="NCBI Taxonomy" id="303"/>
    <lineage>
        <taxon>Bacteria</taxon>
        <taxon>Pseudomonadati</taxon>
        <taxon>Pseudomonadota</taxon>
        <taxon>Gammaproteobacteria</taxon>
        <taxon>Pseudomonadales</taxon>
        <taxon>Pseudomonadaceae</taxon>
        <taxon>Pseudomonas</taxon>
    </lineage>
</organism>
<dbReference type="Proteomes" id="UP000186736">
    <property type="component" value="Unassembled WGS sequence"/>
</dbReference>
<dbReference type="OrthoDB" id="6856241at2"/>
<accession>A0A1Q9QZH2</accession>
<gene>
    <name evidence="1" type="ORF">PSEMO_45800</name>
</gene>
<dbReference type="AlphaFoldDB" id="A0A1Q9QZH2"/>
<protein>
    <submittedName>
        <fullName evidence="1">Uncharacterized protein</fullName>
    </submittedName>
</protein>
<evidence type="ECO:0000313" key="2">
    <source>
        <dbReference type="Proteomes" id="UP000186736"/>
    </source>
</evidence>
<sequence>MSLGVAQVKDLNNSVSAYSFPTAHFDFATQTPVVGLSMSQLETQIRQQLLSPSLKDVKDGLSNILYWGFAQMGGLALIRVERFRAAVTIQQLQKASDLFTNHARPTLYEIANLKLPQFSKVSFVSKVRMYLDPVKSATLDRQIMQIHQVHNDTVLAAVKENKTSIPTSKENSNAYEGWCERLAYIAQTYLPAARVVDIERGLFQMIQTGRVNDAASILKSA</sequence>
<name>A0A1Q9QZH2_PSEPU</name>
<dbReference type="RefSeq" id="WP_075805297.1">
    <property type="nucleotide sequence ID" value="NZ_MKZO01000045.1"/>
</dbReference>
<reference evidence="1 2" key="1">
    <citation type="submission" date="2016-10" db="EMBL/GenBank/DDBJ databases">
        <title>Genome Sequence of Pseudomonas putida GM4FR.</title>
        <authorList>
            <person name="Poehlein A."/>
            <person name="Wemheuer F."/>
            <person name="Hollensteiner J."/>
            <person name="Wemheuer B."/>
        </authorList>
    </citation>
    <scope>NUCLEOTIDE SEQUENCE [LARGE SCALE GENOMIC DNA]</scope>
    <source>
        <strain evidence="1 2">GM4FR</strain>
    </source>
</reference>
<evidence type="ECO:0000313" key="1">
    <source>
        <dbReference type="EMBL" id="OLS60537.1"/>
    </source>
</evidence>
<proteinExistence type="predicted"/>
<comment type="caution">
    <text evidence="1">The sequence shown here is derived from an EMBL/GenBank/DDBJ whole genome shotgun (WGS) entry which is preliminary data.</text>
</comment>
<dbReference type="EMBL" id="MKZO01000045">
    <property type="protein sequence ID" value="OLS60537.1"/>
    <property type="molecule type" value="Genomic_DNA"/>
</dbReference>